<protein>
    <submittedName>
        <fullName evidence="2">Uncharacterized protein</fullName>
    </submittedName>
</protein>
<feature type="region of interest" description="Disordered" evidence="1">
    <location>
        <begin position="27"/>
        <end position="46"/>
    </location>
</feature>
<feature type="compositionally biased region" description="Gly residues" evidence="1">
    <location>
        <begin position="36"/>
        <end position="46"/>
    </location>
</feature>
<dbReference type="AlphaFoldDB" id="A0A655AIR7"/>
<organism evidence="2 3">
    <name type="scientific">Mycobacterium tuberculosis</name>
    <dbReference type="NCBI Taxonomy" id="1773"/>
    <lineage>
        <taxon>Bacteria</taxon>
        <taxon>Bacillati</taxon>
        <taxon>Actinomycetota</taxon>
        <taxon>Actinomycetes</taxon>
        <taxon>Mycobacteriales</taxon>
        <taxon>Mycobacteriaceae</taxon>
        <taxon>Mycobacterium</taxon>
        <taxon>Mycobacterium tuberculosis complex</taxon>
    </lineage>
</organism>
<evidence type="ECO:0000313" key="3">
    <source>
        <dbReference type="Proteomes" id="UP000050164"/>
    </source>
</evidence>
<gene>
    <name evidence="2" type="ORF">ERS027659_03698</name>
</gene>
<evidence type="ECO:0000256" key="1">
    <source>
        <dbReference type="SAM" id="MobiDB-lite"/>
    </source>
</evidence>
<evidence type="ECO:0000313" key="2">
    <source>
        <dbReference type="EMBL" id="CKS89265.1"/>
    </source>
</evidence>
<dbReference type="EMBL" id="CNFT01001128">
    <property type="protein sequence ID" value="CKS89265.1"/>
    <property type="molecule type" value="Genomic_DNA"/>
</dbReference>
<dbReference type="Proteomes" id="UP000050164">
    <property type="component" value="Unassembled WGS sequence"/>
</dbReference>
<proteinExistence type="predicted"/>
<accession>A0A655AIR7</accession>
<reference evidence="2 3" key="1">
    <citation type="submission" date="2015-03" db="EMBL/GenBank/DDBJ databases">
        <authorList>
            <consortium name="Pathogen Informatics"/>
        </authorList>
    </citation>
    <scope>NUCLEOTIDE SEQUENCE [LARGE SCALE GENOMIC DNA]</scope>
    <source>
        <strain evidence="2 3">Bir 185</strain>
    </source>
</reference>
<name>A0A655AIR7_MYCTX</name>
<sequence length="46" mass="4760">MTRHVEHRAQQILGQLIESGGEVTHGALPPLAVGTQAGGGGFDRPI</sequence>